<evidence type="ECO:0000256" key="2">
    <source>
        <dbReference type="ARBA" id="ARBA00022553"/>
    </source>
</evidence>
<dbReference type="PaxDb" id="121845-A0A3Q0INH3"/>
<keyword evidence="5 14" id="KW-0547">Nucleotide-binding</keyword>
<dbReference type="GO" id="GO:0007259">
    <property type="term" value="P:cell surface receptor signaling pathway via JAK-STAT"/>
    <property type="evidence" value="ECO:0007669"/>
    <property type="project" value="TreeGrafter"/>
</dbReference>
<dbReference type="GO" id="GO:0030182">
    <property type="term" value="P:neuron differentiation"/>
    <property type="evidence" value="ECO:0007669"/>
    <property type="project" value="UniProtKB-ARBA"/>
</dbReference>
<feature type="domain" description="SH2" evidence="16">
    <location>
        <begin position="351"/>
        <end position="451"/>
    </location>
</feature>
<dbReference type="InterPro" id="IPR036860">
    <property type="entry name" value="SH2_dom_sf"/>
</dbReference>
<dbReference type="GO" id="GO:0005126">
    <property type="term" value="F:cytokine receptor binding"/>
    <property type="evidence" value="ECO:0007669"/>
    <property type="project" value="TreeGrafter"/>
</dbReference>
<evidence type="ECO:0000256" key="9">
    <source>
        <dbReference type="ARBA" id="ARBA00023136"/>
    </source>
</evidence>
<dbReference type="STRING" id="121845.A0A3Q0INH3"/>
<dbReference type="Gene3D" id="3.30.505.10">
    <property type="entry name" value="SH2 domain"/>
    <property type="match status" value="1"/>
</dbReference>
<dbReference type="PANTHER" id="PTHR45807">
    <property type="entry name" value="TYROSINE-PROTEIN KINASE HOPSCOTCH"/>
    <property type="match status" value="1"/>
</dbReference>
<keyword evidence="19" id="KW-1185">Reference proteome</keyword>
<keyword evidence="7 14" id="KW-0067">ATP-binding</keyword>
<comment type="catalytic activity">
    <reaction evidence="12 15">
        <text>L-tyrosyl-[protein] + ATP = O-phospho-L-tyrosyl-[protein] + ADP + H(+)</text>
        <dbReference type="Rhea" id="RHEA:10596"/>
        <dbReference type="Rhea" id="RHEA-COMP:10136"/>
        <dbReference type="Rhea" id="RHEA-COMP:20101"/>
        <dbReference type="ChEBI" id="CHEBI:15378"/>
        <dbReference type="ChEBI" id="CHEBI:30616"/>
        <dbReference type="ChEBI" id="CHEBI:46858"/>
        <dbReference type="ChEBI" id="CHEBI:61978"/>
        <dbReference type="ChEBI" id="CHEBI:456216"/>
        <dbReference type="EC" id="2.7.10.2"/>
    </reaction>
</comment>
<reference evidence="20" key="1">
    <citation type="submission" date="2025-08" db="UniProtKB">
        <authorList>
            <consortium name="RefSeq"/>
        </authorList>
    </citation>
    <scope>IDENTIFICATION</scope>
</reference>
<dbReference type="Pfam" id="PF21990">
    <property type="entry name" value="SH2_1"/>
    <property type="match status" value="1"/>
</dbReference>
<dbReference type="GO" id="GO:0012505">
    <property type="term" value="C:endomembrane system"/>
    <property type="evidence" value="ECO:0007669"/>
    <property type="project" value="UniProtKB-SubCell"/>
</dbReference>
<dbReference type="InterPro" id="IPR000299">
    <property type="entry name" value="FERM_domain"/>
</dbReference>
<dbReference type="Gene3D" id="3.30.200.20">
    <property type="entry name" value="Phosphorylase Kinase, domain 1"/>
    <property type="match status" value="1"/>
</dbReference>
<keyword evidence="8 13" id="KW-0727">SH2 domain</keyword>
<dbReference type="GeneID" id="103524755"/>
<feature type="domain" description="Protein kinase" evidence="17">
    <location>
        <begin position="603"/>
        <end position="875"/>
    </location>
</feature>
<feature type="domain" description="FERM" evidence="18">
    <location>
        <begin position="12"/>
        <end position="332"/>
    </location>
</feature>
<keyword evidence="4" id="KW-0677">Repeat</keyword>
<dbReference type="Gene3D" id="1.10.510.10">
    <property type="entry name" value="Transferase(Phosphotransferase) domain 1"/>
    <property type="match status" value="1"/>
</dbReference>
<evidence type="ECO:0000259" key="18">
    <source>
        <dbReference type="PROSITE" id="PS50057"/>
    </source>
</evidence>
<dbReference type="InterPro" id="IPR008266">
    <property type="entry name" value="Tyr_kinase_AS"/>
</dbReference>
<dbReference type="PROSITE" id="PS50001">
    <property type="entry name" value="SH2"/>
    <property type="match status" value="1"/>
</dbReference>
<dbReference type="SMART" id="SM00219">
    <property type="entry name" value="TyrKc"/>
    <property type="match status" value="1"/>
</dbReference>
<dbReference type="RefSeq" id="XP_026675855.1">
    <property type="nucleotide sequence ID" value="XM_026820054.1"/>
</dbReference>
<dbReference type="InterPro" id="IPR011009">
    <property type="entry name" value="Kinase-like_dom_sf"/>
</dbReference>
<dbReference type="InterPro" id="IPR000719">
    <property type="entry name" value="Prot_kinase_dom"/>
</dbReference>
<dbReference type="SMART" id="SM00295">
    <property type="entry name" value="B41"/>
    <property type="match status" value="1"/>
</dbReference>
<dbReference type="PROSITE" id="PS50057">
    <property type="entry name" value="FERM_3"/>
    <property type="match status" value="1"/>
</dbReference>
<evidence type="ECO:0000313" key="20">
    <source>
        <dbReference type="RefSeq" id="XP_026675855.1"/>
    </source>
</evidence>
<evidence type="ECO:0000256" key="4">
    <source>
        <dbReference type="ARBA" id="ARBA00022737"/>
    </source>
</evidence>
<dbReference type="GO" id="GO:0002009">
    <property type="term" value="P:morphogenesis of an epithelium"/>
    <property type="evidence" value="ECO:0007669"/>
    <property type="project" value="UniProtKB-ARBA"/>
</dbReference>
<dbReference type="GO" id="GO:0051130">
    <property type="term" value="P:positive regulation of cellular component organization"/>
    <property type="evidence" value="ECO:0007669"/>
    <property type="project" value="UniProtKB-ARBA"/>
</dbReference>
<dbReference type="AlphaFoldDB" id="A0A3Q0INH3"/>
<comment type="catalytic activity">
    <reaction evidence="11">
        <text>L-tyrosyl-[protein] + ATP = O-phospho-L-tyrosyl-[protein] + ADP + H(+)</text>
        <dbReference type="Rhea" id="RHEA:10596"/>
        <dbReference type="Rhea" id="RHEA-COMP:10136"/>
        <dbReference type="Rhea" id="RHEA-COMP:20101"/>
        <dbReference type="ChEBI" id="CHEBI:15378"/>
        <dbReference type="ChEBI" id="CHEBI:30616"/>
        <dbReference type="ChEBI" id="CHEBI:46858"/>
        <dbReference type="ChEBI" id="CHEBI:61978"/>
        <dbReference type="ChEBI" id="CHEBI:456216"/>
        <dbReference type="EC" id="2.7.10.1"/>
    </reaction>
</comment>
<protein>
    <recommendedName>
        <fullName evidence="15">Tyrosine-protein kinase</fullName>
        <ecNumber evidence="15">2.7.10.2</ecNumber>
    </recommendedName>
</protein>
<comment type="similarity">
    <text evidence="15">Belongs to the protein kinase superfamily. Tyr protein kinase family.</text>
</comment>
<dbReference type="GO" id="GO:0005524">
    <property type="term" value="F:ATP binding"/>
    <property type="evidence" value="ECO:0007669"/>
    <property type="project" value="UniProtKB-UniRule"/>
</dbReference>
<dbReference type="FunFam" id="1.10.510.10:FF:001512">
    <property type="entry name" value="Receptor tyrosine-protein kinase erbB-2"/>
    <property type="match status" value="1"/>
</dbReference>
<dbReference type="InterPro" id="IPR000980">
    <property type="entry name" value="SH2"/>
</dbReference>
<dbReference type="KEGG" id="dci:103524755"/>
<dbReference type="GO" id="GO:0048468">
    <property type="term" value="P:cell development"/>
    <property type="evidence" value="ECO:0007669"/>
    <property type="project" value="UniProtKB-ARBA"/>
</dbReference>
<evidence type="ECO:0000256" key="7">
    <source>
        <dbReference type="ARBA" id="ARBA00022840"/>
    </source>
</evidence>
<dbReference type="PRINTS" id="PR00109">
    <property type="entry name" value="TYRKINASE"/>
</dbReference>
<dbReference type="InterPro" id="IPR019749">
    <property type="entry name" value="Band_41_domain"/>
</dbReference>
<dbReference type="GO" id="GO:0004714">
    <property type="term" value="F:transmembrane receptor protein tyrosine kinase activity"/>
    <property type="evidence" value="ECO:0007669"/>
    <property type="project" value="UniProtKB-EC"/>
</dbReference>
<dbReference type="Proteomes" id="UP000079169">
    <property type="component" value="Unplaced"/>
</dbReference>
<evidence type="ECO:0000256" key="10">
    <source>
        <dbReference type="ARBA" id="ARBA00023137"/>
    </source>
</evidence>
<dbReference type="InterPro" id="IPR020635">
    <property type="entry name" value="Tyr_kinase_cat_dom"/>
</dbReference>
<dbReference type="SUPFAM" id="SSF55550">
    <property type="entry name" value="SH2 domain"/>
    <property type="match status" value="1"/>
</dbReference>
<evidence type="ECO:0000256" key="1">
    <source>
        <dbReference type="ARBA" id="ARBA00004308"/>
    </source>
</evidence>
<dbReference type="CDD" id="cd00192">
    <property type="entry name" value="PTKc"/>
    <property type="match status" value="1"/>
</dbReference>
<dbReference type="InterPro" id="IPR017441">
    <property type="entry name" value="Protein_kinase_ATP_BS"/>
</dbReference>
<dbReference type="Pfam" id="PF18377">
    <property type="entry name" value="FERM_F2"/>
    <property type="match status" value="1"/>
</dbReference>
<organism evidence="19 20">
    <name type="scientific">Diaphorina citri</name>
    <name type="common">Asian citrus psyllid</name>
    <dbReference type="NCBI Taxonomy" id="121845"/>
    <lineage>
        <taxon>Eukaryota</taxon>
        <taxon>Metazoa</taxon>
        <taxon>Ecdysozoa</taxon>
        <taxon>Arthropoda</taxon>
        <taxon>Hexapoda</taxon>
        <taxon>Insecta</taxon>
        <taxon>Pterygota</taxon>
        <taxon>Neoptera</taxon>
        <taxon>Paraneoptera</taxon>
        <taxon>Hemiptera</taxon>
        <taxon>Sternorrhyncha</taxon>
        <taxon>Psylloidea</taxon>
        <taxon>Psyllidae</taxon>
        <taxon>Diaphorininae</taxon>
        <taxon>Diaphorina</taxon>
    </lineage>
</organism>
<evidence type="ECO:0000256" key="5">
    <source>
        <dbReference type="ARBA" id="ARBA00022741"/>
    </source>
</evidence>
<evidence type="ECO:0000256" key="8">
    <source>
        <dbReference type="ARBA" id="ARBA00022999"/>
    </source>
</evidence>
<dbReference type="PROSITE" id="PS00107">
    <property type="entry name" value="PROTEIN_KINASE_ATP"/>
    <property type="match status" value="1"/>
</dbReference>
<dbReference type="PANTHER" id="PTHR45807:SF7">
    <property type="entry name" value="TYROSINE-PROTEIN KINASE HOPSCOTCH"/>
    <property type="match status" value="1"/>
</dbReference>
<dbReference type="InterPro" id="IPR041046">
    <property type="entry name" value="FERM_F2"/>
</dbReference>
<evidence type="ECO:0000256" key="15">
    <source>
        <dbReference type="RuleBase" id="RU362096"/>
    </source>
</evidence>
<dbReference type="GO" id="GO:0035556">
    <property type="term" value="P:intracellular signal transduction"/>
    <property type="evidence" value="ECO:0007669"/>
    <property type="project" value="TreeGrafter"/>
</dbReference>
<dbReference type="SMART" id="SM00252">
    <property type="entry name" value="SH2"/>
    <property type="match status" value="1"/>
</dbReference>
<keyword evidence="2" id="KW-0597">Phosphoprotein</keyword>
<dbReference type="GO" id="GO:0005829">
    <property type="term" value="C:cytosol"/>
    <property type="evidence" value="ECO:0007669"/>
    <property type="project" value="TreeGrafter"/>
</dbReference>
<dbReference type="PROSITE" id="PS50011">
    <property type="entry name" value="PROTEIN_KINASE_DOM"/>
    <property type="match status" value="1"/>
</dbReference>
<proteinExistence type="inferred from homology"/>
<evidence type="ECO:0000256" key="12">
    <source>
        <dbReference type="ARBA" id="ARBA00051245"/>
    </source>
</evidence>
<dbReference type="GO" id="GO:0004715">
    <property type="term" value="F:non-membrane spanning protein tyrosine kinase activity"/>
    <property type="evidence" value="ECO:0007669"/>
    <property type="project" value="UniProtKB-EC"/>
</dbReference>
<dbReference type="SUPFAM" id="SSF56112">
    <property type="entry name" value="Protein kinase-like (PK-like)"/>
    <property type="match status" value="1"/>
</dbReference>
<name>A0A3Q0INH3_DIACI</name>
<evidence type="ECO:0000256" key="13">
    <source>
        <dbReference type="PROSITE-ProRule" id="PRU00191"/>
    </source>
</evidence>
<evidence type="ECO:0000313" key="19">
    <source>
        <dbReference type="Proteomes" id="UP000079169"/>
    </source>
</evidence>
<dbReference type="GO" id="GO:0009887">
    <property type="term" value="P:animal organ morphogenesis"/>
    <property type="evidence" value="ECO:0007669"/>
    <property type="project" value="UniProtKB-ARBA"/>
</dbReference>
<dbReference type="GO" id="GO:0019221">
    <property type="term" value="P:cytokine-mediated signaling pathway"/>
    <property type="evidence" value="ECO:0007669"/>
    <property type="project" value="TreeGrafter"/>
</dbReference>
<dbReference type="GO" id="GO:0071944">
    <property type="term" value="C:cell periphery"/>
    <property type="evidence" value="ECO:0007669"/>
    <property type="project" value="UniProtKB-ARBA"/>
</dbReference>
<keyword evidence="3 15" id="KW-0808">Transferase</keyword>
<comment type="subcellular location">
    <subcellularLocation>
        <location evidence="1">Endomembrane system</location>
    </subcellularLocation>
</comment>
<dbReference type="InterPro" id="IPR051286">
    <property type="entry name" value="JAK"/>
</dbReference>
<evidence type="ECO:0000259" key="16">
    <source>
        <dbReference type="PROSITE" id="PS50001"/>
    </source>
</evidence>
<dbReference type="InterPro" id="IPR001245">
    <property type="entry name" value="Ser-Thr/Tyr_kinase_cat_dom"/>
</dbReference>
<dbReference type="Pfam" id="PF07714">
    <property type="entry name" value="PK_Tyr_Ser-Thr"/>
    <property type="match status" value="1"/>
</dbReference>
<dbReference type="CTD" id="32080"/>
<evidence type="ECO:0000256" key="6">
    <source>
        <dbReference type="ARBA" id="ARBA00022777"/>
    </source>
</evidence>
<evidence type="ECO:0000259" key="17">
    <source>
        <dbReference type="PROSITE" id="PS50011"/>
    </source>
</evidence>
<feature type="binding site" evidence="14">
    <location>
        <position position="639"/>
    </location>
    <ligand>
        <name>ATP</name>
        <dbReference type="ChEBI" id="CHEBI:30616"/>
    </ligand>
</feature>
<dbReference type="PROSITE" id="PS00109">
    <property type="entry name" value="PROTEIN_KINASE_TYR"/>
    <property type="match status" value="1"/>
</dbReference>
<sequence>MTLDTSSSDVLGTIQVKLLNNDTPQSIPYTKTTSAETIVRHLCKHLHIKPLMAPLFAIKISNTNIWLNSSLLVASKIEFFEKSQLILRVRWKINDVMKIRHLDLATYNYYFLQVRDDVFNSKIDENRNVEKYDDKVLGLVVADMYRAILEEGKEFTDVIKNYKMYTPKKHMDTLLSRVFRVKNLLNNNLKRLITSLENKNDLQGKIDAVYVKQCYLEQFEELCPSYLSEDYKIIIEDISGKTRNQANLRVNAYCPKYPGLSVTYDDTSKNRIHLCSIEDLCFISISHDAQFGNVEISRKNGVPIYIKMYSVYDMISLVSLLDGYYRLQVKWTFNLCKDLPSPSLQTLLHLKCHGPISGEFSYTKLEERRNCDKGCYILRESDTVYGEYYLDVCCKQGSKPETFKIIQNEEGLYVLQIGQLILKGIPPCPSIPELLQALRKPGDSSEIVLPVFECIPPSEYGMYISVNKKFYVENKFLPPPKDNNSDICMEMYKIMLGCWHKDPHRRKPAQALMRDCNQIFYQVYTSRTKTKHVYETAHLVSGACHENGSISSLDTYWSSEYTNTTSIPDYGQDELYNKEVECLIYEGSTSIESIYDLDRKFLVVLQGRIGHGFYGEVYKGFLENKEDLDEERQTVAVKKLKAQSGIDTSLHDFKREVDIMKSLQHKNVVVMIGVIQEPEFSLVMEYVPHGSLPSYINIHRDRLQLSQLIKYALDIAEGMEYLGTRGIVHRDLAARNILVAAPDLVKISDFGLAHALGESNFYTLKTVREMPIKWYAPEAILGTFSRQSDVWSYGVTLYEIFSLGQDPELDTGEGGGSLTSDQARFVKALEGGQRLPCPDQCPFSVYVTLISPCWRLEPNQRPTFSQLVTIVRKLMNT</sequence>
<keyword evidence="6 15" id="KW-0418">Kinase</keyword>
<keyword evidence="10 15" id="KW-0829">Tyrosine-protein kinase</keyword>
<evidence type="ECO:0000256" key="11">
    <source>
        <dbReference type="ARBA" id="ARBA00051243"/>
    </source>
</evidence>
<evidence type="ECO:0000256" key="14">
    <source>
        <dbReference type="PROSITE-ProRule" id="PRU10141"/>
    </source>
</evidence>
<dbReference type="EC" id="2.7.10.2" evidence="15"/>
<evidence type="ECO:0000256" key="3">
    <source>
        <dbReference type="ARBA" id="ARBA00022679"/>
    </source>
</evidence>
<gene>
    <name evidence="20" type="primary">LOC103524755</name>
</gene>
<keyword evidence="9" id="KW-0472">Membrane</keyword>
<accession>A0A3Q0INH3</accession>
<dbReference type="GO" id="GO:0050793">
    <property type="term" value="P:regulation of developmental process"/>
    <property type="evidence" value="ECO:0007669"/>
    <property type="project" value="UniProtKB-ARBA"/>
</dbReference>